<dbReference type="Proteomes" id="UP001065265">
    <property type="component" value="Chromosome"/>
</dbReference>
<dbReference type="EMBL" id="CP092471">
    <property type="protein sequence ID" value="UVI38410.1"/>
    <property type="molecule type" value="Genomic_DNA"/>
</dbReference>
<proteinExistence type="predicted"/>
<evidence type="ECO:0000313" key="1">
    <source>
        <dbReference type="EMBL" id="UVI38410.1"/>
    </source>
</evidence>
<keyword evidence="2" id="KW-1185">Reference proteome</keyword>
<dbReference type="PANTHER" id="PTHR47199">
    <property type="entry name" value="PHOTOSYSTEM II STABILITY/ASSEMBLY FACTOR HCF136, CHLOROPLASTIC"/>
    <property type="match status" value="1"/>
</dbReference>
<protein>
    <recommendedName>
        <fullName evidence="3">Photosynthesis system II assembly factor Ycf48/Hcf136-like domain-containing protein</fullName>
    </recommendedName>
</protein>
<dbReference type="RefSeq" id="WP_265557575.1">
    <property type="nucleotide sequence ID" value="NZ_CP092471.1"/>
</dbReference>
<dbReference type="InterPro" id="IPR015943">
    <property type="entry name" value="WD40/YVTN_repeat-like_dom_sf"/>
</dbReference>
<gene>
    <name evidence="1" type="ORF">L1F33_09060</name>
</gene>
<name>A0ABY5SVU0_9SPHN</name>
<evidence type="ECO:0008006" key="3">
    <source>
        <dbReference type="Google" id="ProtNLM"/>
    </source>
</evidence>
<dbReference type="Gene3D" id="2.130.10.10">
    <property type="entry name" value="YVTN repeat-like/Quinoprotein amine dehydrogenase"/>
    <property type="match status" value="2"/>
</dbReference>
<organism evidence="1 2">
    <name type="scientific">Qipengyuania spongiae</name>
    <dbReference type="NCBI Taxonomy" id="2909673"/>
    <lineage>
        <taxon>Bacteria</taxon>
        <taxon>Pseudomonadati</taxon>
        <taxon>Pseudomonadota</taxon>
        <taxon>Alphaproteobacteria</taxon>
        <taxon>Sphingomonadales</taxon>
        <taxon>Erythrobacteraceae</taxon>
        <taxon>Qipengyuania</taxon>
    </lineage>
</organism>
<evidence type="ECO:0000313" key="2">
    <source>
        <dbReference type="Proteomes" id="UP001065265"/>
    </source>
</evidence>
<dbReference type="SUPFAM" id="SSF110296">
    <property type="entry name" value="Oligoxyloglucan reducing end-specific cellobiohydrolase"/>
    <property type="match status" value="1"/>
</dbReference>
<accession>A0ABY5SVU0</accession>
<dbReference type="PANTHER" id="PTHR47199:SF2">
    <property type="entry name" value="PHOTOSYSTEM II STABILITY_ASSEMBLY FACTOR HCF136, CHLOROPLASTIC"/>
    <property type="match status" value="1"/>
</dbReference>
<sequence length="381" mass="41240">MTRNPEGVGGFVINRRHVLQGGLFLGLLPSCSTVQAPRMIPVGQWQKLPTVPYPGKQDDIAFASPSRGWYGNGAGLLYRTQDGGDSWEEICSKPGTFVRALGFLDDHVGIMGNVGVGSFPNVIDRTPLYRTIDGGLTWTPVERIDGPIPDGICALDIVRFTGIDRGERLPAVLVHAAGRVGGPAHYLCSHDAGSTWQSQDLGSLTSAIFDVKFLGPRNGFLAGTSSPDLAKARGLILKTEDGGDTWREVFRSARPFETVWKLHFPSDGTGFGTVQSYDPDKAVSQRYIAKTTDAGDSWSEVPLVDDAGWRSFGIGFADDRLGWVGGNSGGLETRDGGSTWQRVEMGRAVNKIRFVEAPDRRLAYAIGSEVHRLELAEETGF</sequence>
<reference evidence="1" key="1">
    <citation type="submission" date="2022-02" db="EMBL/GenBank/DDBJ databases">
        <title>Qipengyuania spongiae sp. nov., isolated from marine sponge.</title>
        <authorList>
            <person name="Li Z."/>
            <person name="Zhang M."/>
        </authorList>
    </citation>
    <scope>NUCLEOTIDE SEQUENCE</scope>
    <source>
        <strain evidence="1">PHS-Z21</strain>
    </source>
</reference>